<dbReference type="AlphaFoldDB" id="A0A1Y1S965"/>
<evidence type="ECO:0000256" key="2">
    <source>
        <dbReference type="SAM" id="MobiDB-lite"/>
    </source>
</evidence>
<feature type="region of interest" description="Disordered" evidence="2">
    <location>
        <begin position="111"/>
        <end position="134"/>
    </location>
</feature>
<sequence>MVSNCFRKQSDLFAPMRPNGASSAFTNDDDDLFPQQNEKKRDENRITMPRAVMDFLDSDSEEKDNPFAFGKNAKALKEEEVKDSLENIQETNSVWSNEESKKETNVFGVSSNDSEIFSNKNEHSSIGTNENRTEKSLTQEIEEQMVEEDIVFKKEVLDELDKEMDSSKEGSLENRRHEDSTYTVNTTKTVEVDTETLGRLKSEIEEAMFIKLEKVYSKNMAKIVKKEIQREKEGILAEYKKQKKQAEKKVREEYRKNVENIIRREKTEGDVCRSLVEMLLTDVNYDEIMKGKTNTVSKHNSKPLYKEPEEVKETKVPQKEETETQRKPFLSPPPRNMNTLLNNKLNKSINPPTNKIGIRTPPMAARSTPILQNTVIRDASRIRSQEDLSDAFELKADVKEEVKKPEKPVVSKKDVDDDEQFNIYGRDHEDSSVIGSLFNLFRRKPDESTAPKIFKKKPMEMPTGERRIDTSKYVGKKQVNIRIPTVSEIKKKRDESKTE</sequence>
<evidence type="ECO:0000313" key="3">
    <source>
        <dbReference type="EMBL" id="ORD95004.1"/>
    </source>
</evidence>
<name>A0A1Y1S965_9MICR</name>
<dbReference type="EMBL" id="LWDP01000005">
    <property type="protein sequence ID" value="ORD95004.1"/>
    <property type="molecule type" value="Genomic_DNA"/>
</dbReference>
<evidence type="ECO:0000313" key="4">
    <source>
        <dbReference type="Proteomes" id="UP000192639"/>
    </source>
</evidence>
<feature type="compositionally biased region" description="Basic and acidic residues" evidence="2">
    <location>
        <begin position="304"/>
        <end position="326"/>
    </location>
</feature>
<dbReference type="Proteomes" id="UP000192639">
    <property type="component" value="Unassembled WGS sequence"/>
</dbReference>
<organism evidence="3 4">
    <name type="scientific">Enterospora canceri</name>
    <dbReference type="NCBI Taxonomy" id="1081671"/>
    <lineage>
        <taxon>Eukaryota</taxon>
        <taxon>Fungi</taxon>
        <taxon>Fungi incertae sedis</taxon>
        <taxon>Microsporidia</taxon>
        <taxon>Enterocytozoonidae</taxon>
        <taxon>Enterospora</taxon>
    </lineage>
</organism>
<accession>A0A1Y1S965</accession>
<feature type="region of interest" description="Disordered" evidence="2">
    <location>
        <begin position="1"/>
        <end position="49"/>
    </location>
</feature>
<dbReference type="VEuPathDB" id="MicrosporidiaDB:ECANGB1_1662"/>
<keyword evidence="4" id="KW-1185">Reference proteome</keyword>
<feature type="coiled-coil region" evidence="1">
    <location>
        <begin position="225"/>
        <end position="264"/>
    </location>
</feature>
<gene>
    <name evidence="3" type="ORF">ECANGB1_1662</name>
</gene>
<comment type="caution">
    <text evidence="3">The sequence shown here is derived from an EMBL/GenBank/DDBJ whole genome shotgun (WGS) entry which is preliminary data.</text>
</comment>
<protein>
    <submittedName>
        <fullName evidence="3">Uncharacterized protein</fullName>
    </submittedName>
</protein>
<feature type="region of interest" description="Disordered" evidence="2">
    <location>
        <begin position="294"/>
        <end position="336"/>
    </location>
</feature>
<evidence type="ECO:0000256" key="1">
    <source>
        <dbReference type="SAM" id="Coils"/>
    </source>
</evidence>
<reference evidence="3 4" key="1">
    <citation type="journal article" date="2017" name="Environ. Microbiol.">
        <title>Decay of the glycolytic pathway and adaptation to intranuclear parasitism within Enterocytozoonidae microsporidia.</title>
        <authorList>
            <person name="Wiredu Boakye D."/>
            <person name="Jaroenlak P."/>
            <person name="Prachumwat A."/>
            <person name="Williams T.A."/>
            <person name="Bateman K.S."/>
            <person name="Itsathitphaisarn O."/>
            <person name="Sritunyalucksana K."/>
            <person name="Paszkiewicz K.H."/>
            <person name="Moore K.A."/>
            <person name="Stentiford G.D."/>
            <person name="Williams B.A."/>
        </authorList>
    </citation>
    <scope>NUCLEOTIDE SEQUENCE [LARGE SCALE GENOMIC DNA]</scope>
    <source>
        <strain evidence="3 4">GB1</strain>
    </source>
</reference>
<feature type="compositionally biased region" description="Polar residues" evidence="2">
    <location>
        <begin position="111"/>
        <end position="130"/>
    </location>
</feature>
<proteinExistence type="predicted"/>
<keyword evidence="1" id="KW-0175">Coiled coil</keyword>